<accession>A0A4C1WW90</accession>
<organism evidence="1 2">
    <name type="scientific">Eumeta variegata</name>
    <name type="common">Bagworm moth</name>
    <name type="synonym">Eumeta japonica</name>
    <dbReference type="NCBI Taxonomy" id="151549"/>
    <lineage>
        <taxon>Eukaryota</taxon>
        <taxon>Metazoa</taxon>
        <taxon>Ecdysozoa</taxon>
        <taxon>Arthropoda</taxon>
        <taxon>Hexapoda</taxon>
        <taxon>Insecta</taxon>
        <taxon>Pterygota</taxon>
        <taxon>Neoptera</taxon>
        <taxon>Endopterygota</taxon>
        <taxon>Lepidoptera</taxon>
        <taxon>Glossata</taxon>
        <taxon>Ditrysia</taxon>
        <taxon>Tineoidea</taxon>
        <taxon>Psychidae</taxon>
        <taxon>Oiketicinae</taxon>
        <taxon>Eumeta</taxon>
    </lineage>
</organism>
<name>A0A4C1WW90_EUMVA</name>
<evidence type="ECO:0000313" key="2">
    <source>
        <dbReference type="Proteomes" id="UP000299102"/>
    </source>
</evidence>
<protein>
    <submittedName>
        <fullName evidence="1">Uncharacterized protein</fullName>
    </submittedName>
</protein>
<reference evidence="1 2" key="1">
    <citation type="journal article" date="2019" name="Commun. Biol.">
        <title>The bagworm genome reveals a unique fibroin gene that provides high tensile strength.</title>
        <authorList>
            <person name="Kono N."/>
            <person name="Nakamura H."/>
            <person name="Ohtoshi R."/>
            <person name="Tomita M."/>
            <person name="Numata K."/>
            <person name="Arakawa K."/>
        </authorList>
    </citation>
    <scope>NUCLEOTIDE SEQUENCE [LARGE SCALE GENOMIC DNA]</scope>
</reference>
<gene>
    <name evidence="1" type="ORF">EVAR_90182_1</name>
</gene>
<sequence length="145" mass="16395">MRIKELELWLYTRARIGVKSTKARVGISEKASGFHCTDSAPDLNSNVRSDNDDITIVISHMRKPVFTMPIGKIEPFPVDLQNWDNYVRRAKQFIALNDINDKLQAATLLTLAGASAIICSCDLCSLDNQESKQFEELVIIKKKKR</sequence>
<dbReference type="AlphaFoldDB" id="A0A4C1WW90"/>
<comment type="caution">
    <text evidence="1">The sequence shown here is derived from an EMBL/GenBank/DDBJ whole genome shotgun (WGS) entry which is preliminary data.</text>
</comment>
<dbReference type="Proteomes" id="UP000299102">
    <property type="component" value="Unassembled WGS sequence"/>
</dbReference>
<keyword evidence="2" id="KW-1185">Reference proteome</keyword>
<evidence type="ECO:0000313" key="1">
    <source>
        <dbReference type="EMBL" id="GBP55160.1"/>
    </source>
</evidence>
<dbReference type="EMBL" id="BGZK01000662">
    <property type="protein sequence ID" value="GBP55160.1"/>
    <property type="molecule type" value="Genomic_DNA"/>
</dbReference>
<proteinExistence type="predicted"/>